<dbReference type="SMART" id="SM00906">
    <property type="entry name" value="Fungal_trans"/>
    <property type="match status" value="1"/>
</dbReference>
<reference evidence="7 8" key="1">
    <citation type="submission" date="2018-10" db="EMBL/GenBank/DDBJ databases">
        <title>Pan-genome distribution and transcriptional activeness of fungal secondary metabolism genes in Aspergillus section Fumigati.</title>
        <authorList>
            <person name="Takahashi H."/>
            <person name="Umemura M."/>
            <person name="Ninomiya A."/>
            <person name="Kusuya Y."/>
            <person name="Urayama S."/>
            <person name="Shimizu M."/>
            <person name="Watanabe A."/>
            <person name="Kamei K."/>
            <person name="Yaguchi T."/>
            <person name="Hagiwara D."/>
        </authorList>
    </citation>
    <scope>NUCLEOTIDE SEQUENCE [LARGE SCALE GENOMIC DNA]</scope>
    <source>
        <strain evidence="7 8">IFM 55266</strain>
    </source>
</reference>
<keyword evidence="2" id="KW-0805">Transcription regulation</keyword>
<keyword evidence="1" id="KW-0862">Zinc</keyword>
<dbReference type="OrthoDB" id="5121955at2759"/>
<dbReference type="CDD" id="cd12148">
    <property type="entry name" value="fungal_TF_MHR"/>
    <property type="match status" value="1"/>
</dbReference>
<evidence type="ECO:0000313" key="8">
    <source>
        <dbReference type="Proteomes" id="UP001043456"/>
    </source>
</evidence>
<dbReference type="PANTHER" id="PTHR47171">
    <property type="entry name" value="FARA-RELATED"/>
    <property type="match status" value="1"/>
</dbReference>
<dbReference type="GeneID" id="67002332"/>
<evidence type="ECO:0000256" key="1">
    <source>
        <dbReference type="ARBA" id="ARBA00022833"/>
    </source>
</evidence>
<evidence type="ECO:0000256" key="5">
    <source>
        <dbReference type="ARBA" id="ARBA00023242"/>
    </source>
</evidence>
<dbReference type="AlphaFoldDB" id="A0A9P3BBD4"/>
<feature type="domain" description="Xylanolytic transcriptional activator regulatory" evidence="6">
    <location>
        <begin position="315"/>
        <end position="388"/>
    </location>
</feature>
<keyword evidence="8" id="KW-1185">Reference proteome</keyword>
<dbReference type="Proteomes" id="UP001043456">
    <property type="component" value="Unassembled WGS sequence"/>
</dbReference>
<dbReference type="GO" id="GO:0003677">
    <property type="term" value="F:DNA binding"/>
    <property type="evidence" value="ECO:0007669"/>
    <property type="project" value="UniProtKB-KW"/>
</dbReference>
<comment type="caution">
    <text evidence="7">The sequence shown here is derived from an EMBL/GenBank/DDBJ whole genome shotgun (WGS) entry which is preliminary data.</text>
</comment>
<keyword evidence="5" id="KW-0539">Nucleus</keyword>
<gene>
    <name evidence="7" type="ORF">Asppvi_003720</name>
</gene>
<dbReference type="InterPro" id="IPR007219">
    <property type="entry name" value="XnlR_reg_dom"/>
</dbReference>
<sequence length="487" mass="55287">MTPRDKQHSFVFSNQAAHPDELQPALAQCLQNPRQKWLASLVISAESNAIGPRTERVSTVEWPDGNASRSSHDVENTSVPILEAIGVDQLVEQLFNLKMGVALETAGVEHYGTGQPCSPGFINRASDPGRGKEMVYYGDSFNLNYVLREMVNPFQDDFDSSSLKLGIEELYLNHLGQSTKDQLDAHERSERIRLQEMGAFQHLDKEISDALIQSFFAVVYPLCPIFDLSEFDTKYNAGEISPLVLQALYFVAAAHCELSLIEKAGFSSRYIATFTFYQRAKALYDANYESDAIATVQALYLLSYWWGSPLEQKDMWHWTGLAVGLAQTLGLHQSKAYEGLPERQQKLWKRIWWTVYSHDILIALTLGNTPHVNEAYCSVTLLSEADIEDDEDDLQDTYLFRSYTQGSRLYIVYLVDLTKRVSQCLEALFGACSDESRIQTSLDRISSWQTTLPQVLQRNNSTISLQDGYWESLIHLIYKYSHPQLVR</sequence>
<proteinExistence type="predicted"/>
<keyword evidence="4" id="KW-0804">Transcription</keyword>
<protein>
    <recommendedName>
        <fullName evidence="6">Xylanolytic transcriptional activator regulatory domain-containing protein</fullName>
    </recommendedName>
</protein>
<keyword evidence="3" id="KW-0238">DNA-binding</keyword>
<evidence type="ECO:0000259" key="6">
    <source>
        <dbReference type="SMART" id="SM00906"/>
    </source>
</evidence>
<dbReference type="InterPro" id="IPR052073">
    <property type="entry name" value="Amide_Lactam_Regulators"/>
</dbReference>
<accession>A0A9P3BBD4</accession>
<evidence type="ECO:0000256" key="2">
    <source>
        <dbReference type="ARBA" id="ARBA00023015"/>
    </source>
</evidence>
<dbReference type="RefSeq" id="XP_043155616.1">
    <property type="nucleotide sequence ID" value="XM_043299681.1"/>
</dbReference>
<organism evidence="7 8">
    <name type="scientific">Aspergillus pseudoviridinutans</name>
    <dbReference type="NCBI Taxonomy" id="1517512"/>
    <lineage>
        <taxon>Eukaryota</taxon>
        <taxon>Fungi</taxon>
        <taxon>Dikarya</taxon>
        <taxon>Ascomycota</taxon>
        <taxon>Pezizomycotina</taxon>
        <taxon>Eurotiomycetes</taxon>
        <taxon>Eurotiomycetidae</taxon>
        <taxon>Eurotiales</taxon>
        <taxon>Aspergillaceae</taxon>
        <taxon>Aspergillus</taxon>
        <taxon>Aspergillus subgen. Fumigati</taxon>
    </lineage>
</organism>
<dbReference type="GO" id="GO:0008270">
    <property type="term" value="F:zinc ion binding"/>
    <property type="evidence" value="ECO:0007669"/>
    <property type="project" value="InterPro"/>
</dbReference>
<evidence type="ECO:0000256" key="3">
    <source>
        <dbReference type="ARBA" id="ARBA00023125"/>
    </source>
</evidence>
<name>A0A9P3BBD4_9EURO</name>
<dbReference type="GO" id="GO:0006351">
    <property type="term" value="P:DNA-templated transcription"/>
    <property type="evidence" value="ECO:0007669"/>
    <property type="project" value="InterPro"/>
</dbReference>
<dbReference type="EMBL" id="BHVY01000002">
    <property type="protein sequence ID" value="GIJ84869.1"/>
    <property type="molecule type" value="Genomic_DNA"/>
</dbReference>
<dbReference type="Pfam" id="PF04082">
    <property type="entry name" value="Fungal_trans"/>
    <property type="match status" value="1"/>
</dbReference>
<dbReference type="PANTHER" id="PTHR47171:SF3">
    <property type="entry name" value="FARA-RELATED"/>
    <property type="match status" value="1"/>
</dbReference>
<evidence type="ECO:0000313" key="7">
    <source>
        <dbReference type="EMBL" id="GIJ84869.1"/>
    </source>
</evidence>
<evidence type="ECO:0000256" key="4">
    <source>
        <dbReference type="ARBA" id="ARBA00023163"/>
    </source>
</evidence>